<organism evidence="1 2">
    <name type="scientific">Enterocloster bolteae (strain ATCC BAA-613 / DSM 15670 / CCUG 46953 / JCM 12243 / WAL 16351)</name>
    <name type="common">Clostridium bolteae</name>
    <dbReference type="NCBI Taxonomy" id="411902"/>
    <lineage>
        <taxon>Bacteria</taxon>
        <taxon>Bacillati</taxon>
        <taxon>Bacillota</taxon>
        <taxon>Clostridia</taxon>
        <taxon>Lachnospirales</taxon>
        <taxon>Lachnospiraceae</taxon>
        <taxon>Enterocloster</taxon>
    </lineage>
</organism>
<dbReference type="PaxDb" id="411902-CLOBOL_00169"/>
<name>A8RGL6_ENTBW</name>
<protein>
    <submittedName>
        <fullName evidence="1">Uncharacterized protein</fullName>
    </submittedName>
</protein>
<sequence>MGRAYVPLNGSAYLPDRKEHACRIIFISKTAGKRVQMLTRVFLPLSIPI</sequence>
<proteinExistence type="predicted"/>
<dbReference type="Proteomes" id="UP000005396">
    <property type="component" value="Unassembled WGS sequence"/>
</dbReference>
<gene>
    <name evidence="1" type="ORF">CLOBOL_00169</name>
</gene>
<reference evidence="1 2" key="1">
    <citation type="submission" date="2007-08" db="EMBL/GenBank/DDBJ databases">
        <authorList>
            <person name="Fulton L."/>
            <person name="Clifton S."/>
            <person name="Fulton B."/>
            <person name="Xu J."/>
            <person name="Minx P."/>
            <person name="Pepin K.H."/>
            <person name="Johnson M."/>
            <person name="Thiruvilangam P."/>
            <person name="Bhonagiri V."/>
            <person name="Nash W.E."/>
            <person name="Mardis E.R."/>
            <person name="Wilson R.K."/>
        </authorList>
    </citation>
    <scope>NUCLEOTIDE SEQUENCE [LARGE SCALE GENOMIC DNA]</scope>
    <source>
        <strain evidence="2">ATCC BAA-613 / DSM 15670 / CCUG 46953 / JCM 12243 / WAL 16351</strain>
    </source>
</reference>
<evidence type="ECO:0000313" key="2">
    <source>
        <dbReference type="Proteomes" id="UP000005396"/>
    </source>
</evidence>
<dbReference type="AlphaFoldDB" id="A8RGL6"/>
<reference evidence="1 2" key="2">
    <citation type="submission" date="2007-09" db="EMBL/GenBank/DDBJ databases">
        <title>Draft genome sequence of Clostridium bolteae (ATCC BAA-613).</title>
        <authorList>
            <person name="Sudarsanam P."/>
            <person name="Ley R."/>
            <person name="Guruge J."/>
            <person name="Turnbaugh P.J."/>
            <person name="Mahowald M."/>
            <person name="Liep D."/>
            <person name="Gordon J."/>
        </authorList>
    </citation>
    <scope>NUCLEOTIDE SEQUENCE [LARGE SCALE GENOMIC DNA]</scope>
    <source>
        <strain evidence="2">ATCC BAA-613 / DSM 15670 / CCUG 46953 / JCM 12243 / WAL 16351</strain>
    </source>
</reference>
<evidence type="ECO:0000313" key="1">
    <source>
        <dbReference type="EMBL" id="EDP19332.1"/>
    </source>
</evidence>
<accession>A8RGL6</accession>
<dbReference type="HOGENOM" id="CLU_3134039_0_0_9"/>
<dbReference type="EMBL" id="ABCC02000002">
    <property type="protein sequence ID" value="EDP19332.1"/>
    <property type="molecule type" value="Genomic_DNA"/>
</dbReference>
<comment type="caution">
    <text evidence="1">The sequence shown here is derived from an EMBL/GenBank/DDBJ whole genome shotgun (WGS) entry which is preliminary data.</text>
</comment>